<sequence length="51" mass="5572">MAAVDVPVLANACFLVQCDKCGKSTWKGCGLHVQSVMKDVKEEDKCTCPRK</sequence>
<reference evidence="1" key="1">
    <citation type="submission" date="2019-10" db="EMBL/GenBank/DDBJ databases">
        <authorList>
            <consortium name="DOE Joint Genome Institute"/>
            <person name="Kuo A."/>
            <person name="Miyauchi S."/>
            <person name="Kiss E."/>
            <person name="Drula E."/>
            <person name="Kohler A."/>
            <person name="Sanchez-Garcia M."/>
            <person name="Andreopoulos B."/>
            <person name="Barry K.W."/>
            <person name="Bonito G."/>
            <person name="Buee M."/>
            <person name="Carver A."/>
            <person name="Chen C."/>
            <person name="Cichocki N."/>
            <person name="Clum A."/>
            <person name="Culley D."/>
            <person name="Crous P.W."/>
            <person name="Fauchery L."/>
            <person name="Girlanda M."/>
            <person name="Hayes R."/>
            <person name="Keri Z."/>
            <person name="LaButti K."/>
            <person name="Lipzen A."/>
            <person name="Lombard V."/>
            <person name="Magnuson J."/>
            <person name="Maillard F."/>
            <person name="Morin E."/>
            <person name="Murat C."/>
            <person name="Nolan M."/>
            <person name="Ohm R."/>
            <person name="Pangilinan J."/>
            <person name="Pereira M."/>
            <person name="Perotto S."/>
            <person name="Peter M."/>
            <person name="Riley R."/>
            <person name="Sitrit Y."/>
            <person name="Stielow B."/>
            <person name="Szollosi G."/>
            <person name="Zifcakova L."/>
            <person name="Stursova M."/>
            <person name="Spatafora J.W."/>
            <person name="Tedersoo L."/>
            <person name="Vaario L.-M."/>
            <person name="Yamada A."/>
            <person name="Yan M."/>
            <person name="Wang P."/>
            <person name="Xu J."/>
            <person name="Bruns T."/>
            <person name="Baldrian P."/>
            <person name="Vilgalys R."/>
            <person name="Henrissat B."/>
            <person name="Grigoriev I.V."/>
            <person name="Hibbett D."/>
            <person name="Nagy L.G."/>
            <person name="Martin F.M."/>
        </authorList>
    </citation>
    <scope>NUCLEOTIDE SEQUENCE</scope>
    <source>
        <strain evidence="1">BED1</strain>
    </source>
</reference>
<dbReference type="PANTHER" id="PTHR34724:SF2">
    <property type="entry name" value="OS12G0596101 PROTEIN"/>
    <property type="match status" value="1"/>
</dbReference>
<gene>
    <name evidence="1" type="ORF">L210DRAFT_3539758</name>
</gene>
<reference evidence="1" key="2">
    <citation type="journal article" date="2020" name="Nat. Commun.">
        <title>Large-scale genome sequencing of mycorrhizal fungi provides insights into the early evolution of symbiotic traits.</title>
        <authorList>
            <person name="Miyauchi S."/>
            <person name="Kiss E."/>
            <person name="Kuo A."/>
            <person name="Drula E."/>
            <person name="Kohler A."/>
            <person name="Sanchez-Garcia M."/>
            <person name="Morin E."/>
            <person name="Andreopoulos B."/>
            <person name="Barry K.W."/>
            <person name="Bonito G."/>
            <person name="Buee M."/>
            <person name="Carver A."/>
            <person name="Chen C."/>
            <person name="Cichocki N."/>
            <person name="Clum A."/>
            <person name="Culley D."/>
            <person name="Crous P.W."/>
            <person name="Fauchery L."/>
            <person name="Girlanda M."/>
            <person name="Hayes R.D."/>
            <person name="Keri Z."/>
            <person name="LaButti K."/>
            <person name="Lipzen A."/>
            <person name="Lombard V."/>
            <person name="Magnuson J."/>
            <person name="Maillard F."/>
            <person name="Murat C."/>
            <person name="Nolan M."/>
            <person name="Ohm R.A."/>
            <person name="Pangilinan J."/>
            <person name="Pereira M.F."/>
            <person name="Perotto S."/>
            <person name="Peter M."/>
            <person name="Pfister S."/>
            <person name="Riley R."/>
            <person name="Sitrit Y."/>
            <person name="Stielow J.B."/>
            <person name="Szollosi G."/>
            <person name="Zifcakova L."/>
            <person name="Stursova M."/>
            <person name="Spatafora J.W."/>
            <person name="Tedersoo L."/>
            <person name="Vaario L.M."/>
            <person name="Yamada A."/>
            <person name="Yan M."/>
            <person name="Wang P."/>
            <person name="Xu J."/>
            <person name="Bruns T."/>
            <person name="Baldrian P."/>
            <person name="Vilgalys R."/>
            <person name="Dunand C."/>
            <person name="Henrissat B."/>
            <person name="Grigoriev I.V."/>
            <person name="Hibbett D."/>
            <person name="Nagy L.G."/>
            <person name="Martin F.M."/>
        </authorList>
    </citation>
    <scope>NUCLEOTIDE SEQUENCE</scope>
    <source>
        <strain evidence="1">BED1</strain>
    </source>
</reference>
<name>A0AAD4BVV9_BOLED</name>
<organism evidence="1 2">
    <name type="scientific">Boletus edulis BED1</name>
    <dbReference type="NCBI Taxonomy" id="1328754"/>
    <lineage>
        <taxon>Eukaryota</taxon>
        <taxon>Fungi</taxon>
        <taxon>Dikarya</taxon>
        <taxon>Basidiomycota</taxon>
        <taxon>Agaricomycotina</taxon>
        <taxon>Agaricomycetes</taxon>
        <taxon>Agaricomycetidae</taxon>
        <taxon>Boletales</taxon>
        <taxon>Boletineae</taxon>
        <taxon>Boletaceae</taxon>
        <taxon>Boletoideae</taxon>
        <taxon>Boletus</taxon>
    </lineage>
</organism>
<proteinExistence type="predicted"/>
<comment type="caution">
    <text evidence="1">The sequence shown here is derived from an EMBL/GenBank/DDBJ whole genome shotgun (WGS) entry which is preliminary data.</text>
</comment>
<protein>
    <submittedName>
        <fullName evidence="1">Uncharacterized protein</fullName>
    </submittedName>
</protein>
<dbReference type="Proteomes" id="UP001194468">
    <property type="component" value="Unassembled WGS sequence"/>
</dbReference>
<dbReference type="AlphaFoldDB" id="A0AAD4BVV9"/>
<keyword evidence="2" id="KW-1185">Reference proteome</keyword>
<dbReference type="PANTHER" id="PTHR34724">
    <property type="entry name" value="OS12G0596101 PROTEIN"/>
    <property type="match status" value="1"/>
</dbReference>
<dbReference type="EMBL" id="WHUW01000012">
    <property type="protein sequence ID" value="KAF8440470.1"/>
    <property type="molecule type" value="Genomic_DNA"/>
</dbReference>
<evidence type="ECO:0000313" key="1">
    <source>
        <dbReference type="EMBL" id="KAF8440470.1"/>
    </source>
</evidence>
<accession>A0AAD4BVV9</accession>
<evidence type="ECO:0000313" key="2">
    <source>
        <dbReference type="Proteomes" id="UP001194468"/>
    </source>
</evidence>